<accession>A0A1F8EUA3</accession>
<dbReference type="AlphaFoldDB" id="A0A1F8EUA3"/>
<keyword evidence="1" id="KW-0812">Transmembrane</keyword>
<dbReference type="Proteomes" id="UP000177507">
    <property type="component" value="Unassembled WGS sequence"/>
</dbReference>
<reference evidence="2 3" key="1">
    <citation type="journal article" date="2016" name="Nat. Commun.">
        <title>Thousands of microbial genomes shed light on interconnected biogeochemical processes in an aquifer system.</title>
        <authorList>
            <person name="Anantharaman K."/>
            <person name="Brown C.T."/>
            <person name="Hug L.A."/>
            <person name="Sharon I."/>
            <person name="Castelle C.J."/>
            <person name="Probst A.J."/>
            <person name="Thomas B.C."/>
            <person name="Singh A."/>
            <person name="Wilkins M.J."/>
            <person name="Karaoz U."/>
            <person name="Brodie E.L."/>
            <person name="Williams K.H."/>
            <person name="Hubbard S.S."/>
            <person name="Banfield J.F."/>
        </authorList>
    </citation>
    <scope>NUCLEOTIDE SEQUENCE [LARGE SCALE GENOMIC DNA]</scope>
</reference>
<dbReference type="STRING" id="1802668.A2831_01040"/>
<sequence length="194" mass="21698">MITPSPLTIPGLESPQVEEFYYAALGYLNGFDFSGIVSDVKTIAIIVSVILGTILVWIMIKMGDLYKNKLKEAIDGAVEGLTPPAEAVTAYDNRWQEIRRHVDSFVDAEWKLAIVEADKFVDDILKTAGFAGESMGERLMMIKPDQIANIQYLWDAHKIRNLLVHDANFRLTHQQALFAINAFESVLKELGALN</sequence>
<evidence type="ECO:0000256" key="1">
    <source>
        <dbReference type="SAM" id="Phobius"/>
    </source>
</evidence>
<protein>
    <submittedName>
        <fullName evidence="2">Uncharacterized protein</fullName>
    </submittedName>
</protein>
<gene>
    <name evidence="2" type="ORF">A2831_01040</name>
</gene>
<feature type="transmembrane region" description="Helical" evidence="1">
    <location>
        <begin position="42"/>
        <end position="60"/>
    </location>
</feature>
<organism evidence="2 3">
    <name type="scientific">Candidatus Yanofskybacteria bacterium RIFCSPHIGHO2_01_FULL_44_17</name>
    <dbReference type="NCBI Taxonomy" id="1802668"/>
    <lineage>
        <taxon>Bacteria</taxon>
        <taxon>Candidatus Yanofskyibacteriota</taxon>
    </lineage>
</organism>
<proteinExistence type="predicted"/>
<dbReference type="EMBL" id="MGJI01000021">
    <property type="protein sequence ID" value="OGN04434.1"/>
    <property type="molecule type" value="Genomic_DNA"/>
</dbReference>
<evidence type="ECO:0000313" key="3">
    <source>
        <dbReference type="Proteomes" id="UP000177507"/>
    </source>
</evidence>
<comment type="caution">
    <text evidence="2">The sequence shown here is derived from an EMBL/GenBank/DDBJ whole genome shotgun (WGS) entry which is preliminary data.</text>
</comment>
<keyword evidence="1" id="KW-0472">Membrane</keyword>
<name>A0A1F8EUA3_9BACT</name>
<evidence type="ECO:0000313" key="2">
    <source>
        <dbReference type="EMBL" id="OGN04434.1"/>
    </source>
</evidence>
<keyword evidence="1" id="KW-1133">Transmembrane helix</keyword>